<evidence type="ECO:0000259" key="1">
    <source>
        <dbReference type="Pfam" id="PF07883"/>
    </source>
</evidence>
<comment type="caution">
    <text evidence="2">The sequence shown here is derived from an EMBL/GenBank/DDBJ whole genome shotgun (WGS) entry which is preliminary data.</text>
</comment>
<dbReference type="AlphaFoldDB" id="A0A6L9S2B7"/>
<dbReference type="RefSeq" id="WP_163731439.1">
    <property type="nucleotide sequence ID" value="NZ_JAAGOA010000001.1"/>
</dbReference>
<evidence type="ECO:0000313" key="3">
    <source>
        <dbReference type="Proteomes" id="UP000475214"/>
    </source>
</evidence>
<dbReference type="InterPro" id="IPR011051">
    <property type="entry name" value="RmlC_Cupin_sf"/>
</dbReference>
<accession>A0A6L9S2B7</accession>
<protein>
    <submittedName>
        <fullName evidence="2">Cupin domain-containing protein</fullName>
    </submittedName>
</protein>
<dbReference type="Gene3D" id="2.60.120.10">
    <property type="entry name" value="Jelly Rolls"/>
    <property type="match status" value="1"/>
</dbReference>
<reference evidence="2 3" key="1">
    <citation type="submission" date="2020-02" db="EMBL/GenBank/DDBJ databases">
        <authorList>
            <person name="Li X.-J."/>
            <person name="Han X.-M."/>
        </authorList>
    </citation>
    <scope>NUCLEOTIDE SEQUENCE [LARGE SCALE GENOMIC DNA]</scope>
    <source>
        <strain evidence="2 3">CCTCC AB 2017055</strain>
    </source>
</reference>
<evidence type="ECO:0000313" key="2">
    <source>
        <dbReference type="EMBL" id="NED98773.1"/>
    </source>
</evidence>
<sequence>MTVRQSTADTGGTMLEVESTWVSAAKMPPTHLHPAQDEHFEVVEGALRVLIGGAERLMRAGDVFDIPRGVEHAMAAAEGRTRAIWQTAPALRTEQLFAGLADAHRRGGSLLDLAPVVRAHSAEMRLTKPPPIVQGPLFAVLGVAAKILRR</sequence>
<keyword evidence="3" id="KW-1185">Reference proteome</keyword>
<gene>
    <name evidence="2" type="ORF">G1H10_01165</name>
</gene>
<dbReference type="EMBL" id="JAAGOA010000001">
    <property type="protein sequence ID" value="NED98773.1"/>
    <property type="molecule type" value="Genomic_DNA"/>
</dbReference>
<dbReference type="PANTHER" id="PTHR36440">
    <property type="entry name" value="PUTATIVE (AFU_ORTHOLOGUE AFUA_8G07350)-RELATED"/>
    <property type="match status" value="1"/>
</dbReference>
<organism evidence="2 3">
    <name type="scientific">Phytoactinopolyspora halotolerans</name>
    <dbReference type="NCBI Taxonomy" id="1981512"/>
    <lineage>
        <taxon>Bacteria</taxon>
        <taxon>Bacillati</taxon>
        <taxon>Actinomycetota</taxon>
        <taxon>Actinomycetes</taxon>
        <taxon>Jiangellales</taxon>
        <taxon>Jiangellaceae</taxon>
        <taxon>Phytoactinopolyspora</taxon>
    </lineage>
</organism>
<dbReference type="InterPro" id="IPR014710">
    <property type="entry name" value="RmlC-like_jellyroll"/>
</dbReference>
<proteinExistence type="predicted"/>
<dbReference type="InterPro" id="IPR053146">
    <property type="entry name" value="QDO-like"/>
</dbReference>
<dbReference type="InterPro" id="IPR013096">
    <property type="entry name" value="Cupin_2"/>
</dbReference>
<dbReference type="PANTHER" id="PTHR36440:SF1">
    <property type="entry name" value="PUTATIVE (AFU_ORTHOLOGUE AFUA_8G07350)-RELATED"/>
    <property type="match status" value="1"/>
</dbReference>
<dbReference type="SUPFAM" id="SSF51182">
    <property type="entry name" value="RmlC-like cupins"/>
    <property type="match status" value="1"/>
</dbReference>
<dbReference type="Proteomes" id="UP000475214">
    <property type="component" value="Unassembled WGS sequence"/>
</dbReference>
<name>A0A6L9S2B7_9ACTN</name>
<dbReference type="Pfam" id="PF07883">
    <property type="entry name" value="Cupin_2"/>
    <property type="match status" value="1"/>
</dbReference>
<feature type="domain" description="Cupin type-2" evidence="1">
    <location>
        <begin position="27"/>
        <end position="78"/>
    </location>
</feature>